<dbReference type="InterPro" id="IPR002509">
    <property type="entry name" value="NODB_dom"/>
</dbReference>
<dbReference type="Gene3D" id="3.20.20.370">
    <property type="entry name" value="Glycoside hydrolase/deacetylase"/>
    <property type="match status" value="1"/>
</dbReference>
<name>A0A069PIL5_9BURK</name>
<sequence length="333" mass="38254">MSLEYGVFTVSLDFELYWGVRDKRTIEGYGENLRGVQRVVPELLRVFRGHDIHATWAVVGFMFCKDAAELREKFPESLPTYEHQSLSPYDYISENASLEKIYHFAPELISDISAQNGQEVATHTFSHYYCLEKGQDVAQFEADIHCAVEVANSRGLSMKSLVFPRNQWNETYLASLPKFGVQCYRGNQTSSMYKASDRAGQSRLQRAARLADAYLNLSGHNTHSFESCIRRAPFNFPASSFLRPYDQKLSVLDGLRLRRIKNAMTDAAVNKRLYHLWWHPHNFGKDTDRNIAFFRKIAEHYSALEKTHGFRSLNMGELSELGENAWKAISRVS</sequence>
<dbReference type="EMBL" id="JFHC01000040">
    <property type="protein sequence ID" value="KDR40450.1"/>
    <property type="molecule type" value="Genomic_DNA"/>
</dbReference>
<dbReference type="GO" id="GO:0016810">
    <property type="term" value="F:hydrolase activity, acting on carbon-nitrogen (but not peptide) bonds"/>
    <property type="evidence" value="ECO:0007669"/>
    <property type="project" value="InterPro"/>
</dbReference>
<protein>
    <recommendedName>
        <fullName evidence="1">NodB homology domain-containing protein</fullName>
    </recommendedName>
</protein>
<dbReference type="Pfam" id="PF01522">
    <property type="entry name" value="Polysacc_deac_1"/>
    <property type="match status" value="1"/>
</dbReference>
<dbReference type="GO" id="GO:0005975">
    <property type="term" value="P:carbohydrate metabolic process"/>
    <property type="evidence" value="ECO:0007669"/>
    <property type="project" value="InterPro"/>
</dbReference>
<dbReference type="SUPFAM" id="SSF88713">
    <property type="entry name" value="Glycoside hydrolase/deacetylase"/>
    <property type="match status" value="1"/>
</dbReference>
<dbReference type="Proteomes" id="UP000027466">
    <property type="component" value="Unassembled WGS sequence"/>
</dbReference>
<evidence type="ECO:0000313" key="2">
    <source>
        <dbReference type="EMBL" id="KDR40450.1"/>
    </source>
</evidence>
<dbReference type="AlphaFoldDB" id="A0A069PIL5"/>
<proteinExistence type="predicted"/>
<dbReference type="InterPro" id="IPR011330">
    <property type="entry name" value="Glyco_hydro/deAcase_b/a-brl"/>
</dbReference>
<reference evidence="2 3" key="1">
    <citation type="submission" date="2014-03" db="EMBL/GenBank/DDBJ databases">
        <title>Draft Genome Sequences of Four Burkholderia Strains.</title>
        <authorList>
            <person name="Liu X.Y."/>
            <person name="Li C.X."/>
            <person name="Xu J.H."/>
        </authorList>
    </citation>
    <scope>NUCLEOTIDE SEQUENCE [LARGE SCALE GENOMIC DNA]</scope>
    <source>
        <strain evidence="2 3">DSM 50014</strain>
    </source>
</reference>
<evidence type="ECO:0000313" key="3">
    <source>
        <dbReference type="Proteomes" id="UP000027466"/>
    </source>
</evidence>
<gene>
    <name evidence="2" type="ORF">BG61_25570</name>
</gene>
<evidence type="ECO:0000259" key="1">
    <source>
        <dbReference type="Pfam" id="PF01522"/>
    </source>
</evidence>
<dbReference type="CDD" id="cd10929">
    <property type="entry name" value="CE4_u5"/>
    <property type="match status" value="1"/>
</dbReference>
<organism evidence="2 3">
    <name type="scientific">Caballeronia glathei</name>
    <dbReference type="NCBI Taxonomy" id="60547"/>
    <lineage>
        <taxon>Bacteria</taxon>
        <taxon>Pseudomonadati</taxon>
        <taxon>Pseudomonadota</taxon>
        <taxon>Betaproteobacteria</taxon>
        <taxon>Burkholderiales</taxon>
        <taxon>Burkholderiaceae</taxon>
        <taxon>Caballeronia</taxon>
    </lineage>
</organism>
<accession>A0A069PIL5</accession>
<dbReference type="STRING" id="60547.GCA_000751215_03840"/>
<feature type="domain" description="NodB homology" evidence="1">
    <location>
        <begin position="35"/>
        <end position="183"/>
    </location>
</feature>
<comment type="caution">
    <text evidence="2">The sequence shown here is derived from an EMBL/GenBank/DDBJ whole genome shotgun (WGS) entry which is preliminary data.</text>
</comment>
<dbReference type="RefSeq" id="WP_035934603.1">
    <property type="nucleotide sequence ID" value="NZ_CADFFX010000010.1"/>
</dbReference>
<keyword evidence="3" id="KW-1185">Reference proteome</keyword>